<name>A0AAD8CE31_ACIOX</name>
<feature type="compositionally biased region" description="Polar residues" evidence="1">
    <location>
        <begin position="61"/>
        <end position="79"/>
    </location>
</feature>
<dbReference type="EMBL" id="JAGXEW010000330">
    <property type="protein sequence ID" value="KAK1141195.1"/>
    <property type="molecule type" value="Genomic_DNA"/>
</dbReference>
<reference evidence="2" key="1">
    <citation type="submission" date="2022-02" db="EMBL/GenBank/DDBJ databases">
        <title>Atlantic sturgeon de novo genome assembly.</title>
        <authorList>
            <person name="Stock M."/>
            <person name="Klopp C."/>
            <person name="Guiguen Y."/>
            <person name="Cabau C."/>
            <person name="Parinello H."/>
            <person name="Santidrian Yebra-Pimentel E."/>
            <person name="Kuhl H."/>
            <person name="Dirks R.P."/>
            <person name="Guessner J."/>
            <person name="Wuertz S."/>
            <person name="Du K."/>
            <person name="Schartl M."/>
        </authorList>
    </citation>
    <scope>NUCLEOTIDE SEQUENCE</scope>
    <source>
        <strain evidence="2">STURGEONOMICS-FGT-2020</strain>
        <tissue evidence="2">Whole blood</tissue>
    </source>
</reference>
<evidence type="ECO:0000313" key="2">
    <source>
        <dbReference type="EMBL" id="KAK1141195.1"/>
    </source>
</evidence>
<evidence type="ECO:0000256" key="1">
    <source>
        <dbReference type="SAM" id="MobiDB-lite"/>
    </source>
</evidence>
<gene>
    <name evidence="2" type="ORF">AOXY_G37183</name>
</gene>
<feature type="region of interest" description="Disordered" evidence="1">
    <location>
        <begin position="61"/>
        <end position="107"/>
    </location>
</feature>
<dbReference type="AlphaFoldDB" id="A0AAD8CE31"/>
<organism evidence="2 3">
    <name type="scientific">Acipenser oxyrinchus oxyrinchus</name>
    <dbReference type="NCBI Taxonomy" id="40147"/>
    <lineage>
        <taxon>Eukaryota</taxon>
        <taxon>Metazoa</taxon>
        <taxon>Chordata</taxon>
        <taxon>Craniata</taxon>
        <taxon>Vertebrata</taxon>
        <taxon>Euteleostomi</taxon>
        <taxon>Actinopterygii</taxon>
        <taxon>Chondrostei</taxon>
        <taxon>Acipenseriformes</taxon>
        <taxon>Acipenseridae</taxon>
        <taxon>Acipenser</taxon>
    </lineage>
</organism>
<sequence length="107" mass="11827">MRGEESSLCQRTEQFQDLARCPGDQGLYQQAPNLGPAQHYIQVQWPGGGSVQNLYQGAQSIVPAQSMDQPPRPTQSEFQTAELECQGEPAGKKDQDSNNNFNPEMDT</sequence>
<keyword evidence="3" id="KW-1185">Reference proteome</keyword>
<accession>A0AAD8CE31</accession>
<proteinExistence type="predicted"/>
<feature type="compositionally biased region" description="Polar residues" evidence="1">
    <location>
        <begin position="97"/>
        <end position="107"/>
    </location>
</feature>
<dbReference type="Proteomes" id="UP001230051">
    <property type="component" value="Unassembled WGS sequence"/>
</dbReference>
<evidence type="ECO:0000313" key="3">
    <source>
        <dbReference type="Proteomes" id="UP001230051"/>
    </source>
</evidence>
<comment type="caution">
    <text evidence="2">The sequence shown here is derived from an EMBL/GenBank/DDBJ whole genome shotgun (WGS) entry which is preliminary data.</text>
</comment>
<protein>
    <submittedName>
        <fullName evidence="2">Uncharacterized protein</fullName>
    </submittedName>
</protein>